<evidence type="ECO:0000313" key="3">
    <source>
        <dbReference type="Proteomes" id="UP000654075"/>
    </source>
</evidence>
<organism evidence="2 3">
    <name type="scientific">Polarella glacialis</name>
    <name type="common">Dinoflagellate</name>
    <dbReference type="NCBI Taxonomy" id="89957"/>
    <lineage>
        <taxon>Eukaryota</taxon>
        <taxon>Sar</taxon>
        <taxon>Alveolata</taxon>
        <taxon>Dinophyceae</taxon>
        <taxon>Suessiales</taxon>
        <taxon>Suessiaceae</taxon>
        <taxon>Polarella</taxon>
    </lineage>
</organism>
<feature type="non-terminal residue" evidence="2">
    <location>
        <position position="107"/>
    </location>
</feature>
<feature type="region of interest" description="Disordered" evidence="1">
    <location>
        <begin position="44"/>
        <end position="63"/>
    </location>
</feature>
<gene>
    <name evidence="2" type="ORF">PGLA1383_LOCUS18927</name>
</gene>
<comment type="caution">
    <text evidence="2">The sequence shown here is derived from an EMBL/GenBank/DDBJ whole genome shotgun (WGS) entry which is preliminary data.</text>
</comment>
<name>A0A813EQI8_POLGL</name>
<feature type="region of interest" description="Disordered" evidence="1">
    <location>
        <begin position="83"/>
        <end position="107"/>
    </location>
</feature>
<dbReference type="AlphaFoldDB" id="A0A813EQI8"/>
<protein>
    <submittedName>
        <fullName evidence="2">Uncharacterized protein</fullName>
    </submittedName>
</protein>
<reference evidence="2" key="1">
    <citation type="submission" date="2021-02" db="EMBL/GenBank/DDBJ databases">
        <authorList>
            <person name="Dougan E. K."/>
            <person name="Rhodes N."/>
            <person name="Thang M."/>
            <person name="Chan C."/>
        </authorList>
    </citation>
    <scope>NUCLEOTIDE SEQUENCE</scope>
</reference>
<keyword evidence="3" id="KW-1185">Reference proteome</keyword>
<sequence>ATVIPVSQIPAAHVMHAALAGRSSRGSLGLPIAQGPKVLMAGGAHAGMRSRSPSLGPASGSRVAPPMVIQRHQSVSDLVYRHQAPSGRTSLTTSVPFSRSIPAWPAQ</sequence>
<dbReference type="EMBL" id="CAJNNV010012293">
    <property type="protein sequence ID" value="CAE8600612.1"/>
    <property type="molecule type" value="Genomic_DNA"/>
</dbReference>
<dbReference type="Proteomes" id="UP000654075">
    <property type="component" value="Unassembled WGS sequence"/>
</dbReference>
<proteinExistence type="predicted"/>
<evidence type="ECO:0000313" key="2">
    <source>
        <dbReference type="EMBL" id="CAE8600612.1"/>
    </source>
</evidence>
<feature type="compositionally biased region" description="Polar residues" evidence="1">
    <location>
        <begin position="86"/>
        <end position="97"/>
    </location>
</feature>
<evidence type="ECO:0000256" key="1">
    <source>
        <dbReference type="SAM" id="MobiDB-lite"/>
    </source>
</evidence>
<feature type="non-terminal residue" evidence="2">
    <location>
        <position position="1"/>
    </location>
</feature>
<accession>A0A813EQI8</accession>